<gene>
    <name evidence="5" type="ORF">GCM10009020_23670</name>
</gene>
<name>A0AAV3TAF9_9EURY</name>
<feature type="domain" description="HVO-0513-like N-terminal" evidence="4">
    <location>
        <begin position="16"/>
        <end position="150"/>
    </location>
</feature>
<reference evidence="5 6" key="1">
    <citation type="journal article" date="2019" name="Int. J. Syst. Evol. Microbiol.">
        <title>The Global Catalogue of Microorganisms (GCM) 10K type strain sequencing project: providing services to taxonomists for standard genome sequencing and annotation.</title>
        <authorList>
            <consortium name="The Broad Institute Genomics Platform"/>
            <consortium name="The Broad Institute Genome Sequencing Center for Infectious Disease"/>
            <person name="Wu L."/>
            <person name="Ma J."/>
        </authorList>
    </citation>
    <scope>NUCLEOTIDE SEQUENCE [LARGE SCALE GENOMIC DNA]</scope>
    <source>
        <strain evidence="5 6">JCM 16328</strain>
    </source>
</reference>
<keyword evidence="1" id="KW-0805">Transcription regulation</keyword>
<evidence type="ECO:0000259" key="3">
    <source>
        <dbReference type="Pfam" id="PF04967"/>
    </source>
</evidence>
<keyword evidence="2" id="KW-0804">Transcription</keyword>
<evidence type="ECO:0000256" key="2">
    <source>
        <dbReference type="ARBA" id="ARBA00023163"/>
    </source>
</evidence>
<dbReference type="EMBL" id="BAAADV010000004">
    <property type="protein sequence ID" value="GAA0675303.1"/>
    <property type="molecule type" value="Genomic_DNA"/>
</dbReference>
<accession>A0AAV3TAF9</accession>
<comment type="caution">
    <text evidence="5">The sequence shown here is derived from an EMBL/GenBank/DDBJ whole genome shotgun (WGS) entry which is preliminary data.</text>
</comment>
<dbReference type="Pfam" id="PF24278">
    <property type="entry name" value="HVO_0513_N"/>
    <property type="match status" value="1"/>
</dbReference>
<proteinExistence type="predicted"/>
<dbReference type="RefSeq" id="WP_343774231.1">
    <property type="nucleotide sequence ID" value="NZ_BAAADV010000004.1"/>
</dbReference>
<evidence type="ECO:0000313" key="5">
    <source>
        <dbReference type="EMBL" id="GAA0675303.1"/>
    </source>
</evidence>
<dbReference type="InterPro" id="IPR007050">
    <property type="entry name" value="HTH_bacterioopsin"/>
</dbReference>
<dbReference type="InterPro" id="IPR056493">
    <property type="entry name" value="HVO_0513_N"/>
</dbReference>
<protein>
    <recommendedName>
        <fullName evidence="7">Bacterio-opsin activator</fullName>
    </recommendedName>
</protein>
<evidence type="ECO:0000259" key="4">
    <source>
        <dbReference type="Pfam" id="PF24278"/>
    </source>
</evidence>
<dbReference type="AlphaFoldDB" id="A0AAV3TAF9"/>
<dbReference type="Pfam" id="PF04967">
    <property type="entry name" value="HTH_10"/>
    <property type="match status" value="1"/>
</dbReference>
<evidence type="ECO:0008006" key="7">
    <source>
        <dbReference type="Google" id="ProtNLM"/>
    </source>
</evidence>
<keyword evidence="6" id="KW-1185">Reference proteome</keyword>
<dbReference type="PANTHER" id="PTHR34236">
    <property type="entry name" value="DIMETHYL SULFOXIDE REDUCTASE TRANSCRIPTIONAL ACTIVATOR"/>
    <property type="match status" value="1"/>
</dbReference>
<organism evidence="5 6">
    <name type="scientific">Natronoarchaeum mannanilyticum</name>
    <dbReference type="NCBI Taxonomy" id="926360"/>
    <lineage>
        <taxon>Archaea</taxon>
        <taxon>Methanobacteriati</taxon>
        <taxon>Methanobacteriota</taxon>
        <taxon>Stenosarchaea group</taxon>
        <taxon>Halobacteria</taxon>
        <taxon>Halobacteriales</taxon>
        <taxon>Natronoarchaeaceae</taxon>
    </lineage>
</organism>
<evidence type="ECO:0000256" key="1">
    <source>
        <dbReference type="ARBA" id="ARBA00023015"/>
    </source>
</evidence>
<dbReference type="Proteomes" id="UP001500420">
    <property type="component" value="Unassembled WGS sequence"/>
</dbReference>
<evidence type="ECO:0000313" key="6">
    <source>
        <dbReference type="Proteomes" id="UP001500420"/>
    </source>
</evidence>
<feature type="domain" description="HTH bat-type" evidence="3">
    <location>
        <begin position="162"/>
        <end position="213"/>
    </location>
</feature>
<dbReference type="PANTHER" id="PTHR34236:SF1">
    <property type="entry name" value="DIMETHYL SULFOXIDE REDUCTASE TRANSCRIPTIONAL ACTIVATOR"/>
    <property type="match status" value="1"/>
</dbReference>
<sequence>MDYLDLSVFQPPAVRHPMEAFLVEDERMDRAELVTWHIEHEAGVEYALFRVAGDVDAYRDRIASVESIPEYTVSPIDEREFYSYVCQETREVDREFRRAFVRRNLVVVPPIEYPGDGTMRVTIVGQSDDLSRLVEDMPDWADADVERVGKFDRRRGRVASELTARQRDAVAAAVERGYYDVPRSASLDDVAADLDCSPGTASVLLRKAERAVMGAVVEDAER</sequence>